<dbReference type="InterPro" id="IPR016181">
    <property type="entry name" value="Acyl_CoA_acyltransferase"/>
</dbReference>
<dbReference type="AlphaFoldDB" id="A0A101HJ03"/>
<keyword evidence="1 4" id="KW-0808">Transferase</keyword>
<reference evidence="5" key="1">
    <citation type="journal article" date="2015" name="MBio">
        <title>Genome-Resolved Metagenomic Analysis Reveals Roles for Candidate Phyla and Other Microbial Community Members in Biogeochemical Transformations in Oil Reservoirs.</title>
        <authorList>
            <person name="Hu P."/>
            <person name="Tom L."/>
            <person name="Singh A."/>
            <person name="Thomas B.C."/>
            <person name="Baker B.J."/>
            <person name="Piceno Y.M."/>
            <person name="Andersen G.L."/>
            <person name="Banfield J.F."/>
        </authorList>
    </citation>
    <scope>NUCLEOTIDE SEQUENCE [LARGE SCALE GENOMIC DNA]</scope>
</reference>
<evidence type="ECO:0000313" key="4">
    <source>
        <dbReference type="EMBL" id="KUK77735.1"/>
    </source>
</evidence>
<gene>
    <name evidence="4" type="ORF">XD93_0133</name>
</gene>
<dbReference type="SUPFAM" id="SSF55729">
    <property type="entry name" value="Acyl-CoA N-acyltransferases (Nat)"/>
    <property type="match status" value="1"/>
</dbReference>
<dbReference type="CDD" id="cd04301">
    <property type="entry name" value="NAT_SF"/>
    <property type="match status" value="1"/>
</dbReference>
<dbReference type="Gene3D" id="3.40.630.30">
    <property type="match status" value="1"/>
</dbReference>
<dbReference type="PROSITE" id="PS51186">
    <property type="entry name" value="GNAT"/>
    <property type="match status" value="1"/>
</dbReference>
<evidence type="ECO:0000256" key="1">
    <source>
        <dbReference type="ARBA" id="ARBA00022679"/>
    </source>
</evidence>
<name>A0A101HJ03_9BACT</name>
<organism evidence="4 5">
    <name type="scientific">candidate division WS6 bacterium 34_10</name>
    <dbReference type="NCBI Taxonomy" id="1641389"/>
    <lineage>
        <taxon>Bacteria</taxon>
        <taxon>Candidatus Dojkabacteria</taxon>
    </lineage>
</organism>
<dbReference type="Pfam" id="PF13673">
    <property type="entry name" value="Acetyltransf_10"/>
    <property type="match status" value="1"/>
</dbReference>
<dbReference type="GO" id="GO:0016747">
    <property type="term" value="F:acyltransferase activity, transferring groups other than amino-acyl groups"/>
    <property type="evidence" value="ECO:0007669"/>
    <property type="project" value="InterPro"/>
</dbReference>
<evidence type="ECO:0000256" key="2">
    <source>
        <dbReference type="ARBA" id="ARBA00023315"/>
    </source>
</evidence>
<keyword evidence="2" id="KW-0012">Acyltransferase</keyword>
<dbReference type="EMBL" id="LGGO01000009">
    <property type="protein sequence ID" value="KUK77735.1"/>
    <property type="molecule type" value="Genomic_DNA"/>
</dbReference>
<feature type="domain" description="N-acetyltransferase" evidence="3">
    <location>
        <begin position="1"/>
        <end position="149"/>
    </location>
</feature>
<evidence type="ECO:0000259" key="3">
    <source>
        <dbReference type="PROSITE" id="PS51186"/>
    </source>
</evidence>
<comment type="caution">
    <text evidence="4">The sequence shown here is derived from an EMBL/GenBank/DDBJ whole genome shotgun (WGS) entry which is preliminary data.</text>
</comment>
<dbReference type="PANTHER" id="PTHR43877">
    <property type="entry name" value="AMINOALKYLPHOSPHONATE N-ACETYLTRANSFERASE-RELATED-RELATED"/>
    <property type="match status" value="1"/>
</dbReference>
<proteinExistence type="predicted"/>
<protein>
    <submittedName>
        <fullName evidence="4">GNAT family acetyltransferase</fullName>
    </submittedName>
</protein>
<dbReference type="InterPro" id="IPR000182">
    <property type="entry name" value="GNAT_dom"/>
</dbReference>
<dbReference type="Proteomes" id="UP000053904">
    <property type="component" value="Unassembled WGS sequence"/>
</dbReference>
<dbReference type="InterPro" id="IPR050832">
    <property type="entry name" value="Bact_Acetyltransf"/>
</dbReference>
<evidence type="ECO:0000313" key="5">
    <source>
        <dbReference type="Proteomes" id="UP000053904"/>
    </source>
</evidence>
<accession>A0A101HJ03</accession>
<sequence>MEIRRATKDDIESIQYVIRESILATHKDIYPQEDMEETVNNYTVEKLTKYITNYDYFVAEEDGDIVGCVLAKKDKMRSLYVLPSHMGKGLGRKLAQTAEKCIEDNGYKRIWLWSSLIAHDFYKHLGYKDVKEIPNKDGLVLHIEMEKYL</sequence>